<dbReference type="InterPro" id="IPR036259">
    <property type="entry name" value="MFS_trans_sf"/>
</dbReference>
<feature type="transmembrane region" description="Helical" evidence="6">
    <location>
        <begin position="86"/>
        <end position="105"/>
    </location>
</feature>
<dbReference type="CDD" id="cd17321">
    <property type="entry name" value="MFS_MMR_MDR_like"/>
    <property type="match status" value="1"/>
</dbReference>
<feature type="transmembrane region" description="Helical" evidence="6">
    <location>
        <begin position="173"/>
        <end position="192"/>
    </location>
</feature>
<evidence type="ECO:0000256" key="4">
    <source>
        <dbReference type="ARBA" id="ARBA00022989"/>
    </source>
</evidence>
<organism evidence="8 9">
    <name type="scientific">Cohnella candidum</name>
    <dbReference type="NCBI Taxonomy" id="2674991"/>
    <lineage>
        <taxon>Bacteria</taxon>
        <taxon>Bacillati</taxon>
        <taxon>Bacillota</taxon>
        <taxon>Bacilli</taxon>
        <taxon>Bacillales</taxon>
        <taxon>Paenibacillaceae</taxon>
        <taxon>Cohnella</taxon>
    </lineage>
</organism>
<feature type="transmembrane region" description="Helical" evidence="6">
    <location>
        <begin position="240"/>
        <end position="256"/>
    </location>
</feature>
<keyword evidence="9" id="KW-1185">Reference proteome</keyword>
<feature type="domain" description="Major facilitator superfamily (MFS) profile" evidence="7">
    <location>
        <begin position="20"/>
        <end position="461"/>
    </location>
</feature>
<evidence type="ECO:0000256" key="6">
    <source>
        <dbReference type="SAM" id="Phobius"/>
    </source>
</evidence>
<dbReference type="PRINTS" id="PR01036">
    <property type="entry name" value="TCRTETB"/>
</dbReference>
<evidence type="ECO:0000313" key="8">
    <source>
        <dbReference type="EMBL" id="AYQ74850.1"/>
    </source>
</evidence>
<feature type="transmembrane region" description="Helical" evidence="6">
    <location>
        <begin position="111"/>
        <end position="133"/>
    </location>
</feature>
<feature type="transmembrane region" description="Helical" evidence="6">
    <location>
        <begin position="145"/>
        <end position="167"/>
    </location>
</feature>
<proteinExistence type="predicted"/>
<dbReference type="InterPro" id="IPR020846">
    <property type="entry name" value="MFS_dom"/>
</dbReference>
<accession>A0A3G3K398</accession>
<feature type="transmembrane region" description="Helical" evidence="6">
    <location>
        <begin position="277"/>
        <end position="300"/>
    </location>
</feature>
<keyword evidence="3 6" id="KW-0812">Transmembrane</keyword>
<dbReference type="AlphaFoldDB" id="A0A3G3K398"/>
<keyword evidence="4 6" id="KW-1133">Transmembrane helix</keyword>
<feature type="transmembrane region" description="Helical" evidence="6">
    <location>
        <begin position="342"/>
        <end position="361"/>
    </location>
</feature>
<feature type="transmembrane region" description="Helical" evidence="6">
    <location>
        <begin position="56"/>
        <end position="74"/>
    </location>
</feature>
<reference evidence="8 9" key="1">
    <citation type="submission" date="2018-10" db="EMBL/GenBank/DDBJ databases">
        <title>Genome Sequence of Cohnella sp.</title>
        <authorList>
            <person name="Srinivasan S."/>
            <person name="Kim M.K."/>
        </authorList>
    </citation>
    <scope>NUCLEOTIDE SEQUENCE [LARGE SCALE GENOMIC DNA]</scope>
    <source>
        <strain evidence="8 9">18JY8-7</strain>
    </source>
</reference>
<evidence type="ECO:0000256" key="1">
    <source>
        <dbReference type="ARBA" id="ARBA00004651"/>
    </source>
</evidence>
<feature type="transmembrane region" description="Helical" evidence="6">
    <location>
        <begin position="312"/>
        <end position="330"/>
    </location>
</feature>
<evidence type="ECO:0000256" key="2">
    <source>
        <dbReference type="ARBA" id="ARBA00022448"/>
    </source>
</evidence>
<gene>
    <name evidence="8" type="ORF">EAV92_21230</name>
</gene>
<feature type="transmembrane region" description="Helical" evidence="6">
    <location>
        <begin position="20"/>
        <end position="44"/>
    </location>
</feature>
<feature type="transmembrane region" description="Helical" evidence="6">
    <location>
        <begin position="412"/>
        <end position="432"/>
    </location>
</feature>
<dbReference type="InterPro" id="IPR011701">
    <property type="entry name" value="MFS"/>
</dbReference>
<dbReference type="PANTHER" id="PTHR42718:SF9">
    <property type="entry name" value="MAJOR FACILITATOR SUPERFAMILY MULTIDRUG TRANSPORTER MFSC"/>
    <property type="match status" value="1"/>
</dbReference>
<evidence type="ECO:0000256" key="5">
    <source>
        <dbReference type="ARBA" id="ARBA00023136"/>
    </source>
</evidence>
<dbReference type="PANTHER" id="PTHR42718">
    <property type="entry name" value="MAJOR FACILITATOR SUPERFAMILY MULTIDRUG TRANSPORTER MFSC"/>
    <property type="match status" value="1"/>
</dbReference>
<feature type="transmembrane region" description="Helical" evidence="6">
    <location>
        <begin position="213"/>
        <end position="234"/>
    </location>
</feature>
<feature type="transmembrane region" description="Helical" evidence="6">
    <location>
        <begin position="367"/>
        <end position="391"/>
    </location>
</feature>
<dbReference type="EMBL" id="CP033433">
    <property type="protein sequence ID" value="AYQ74850.1"/>
    <property type="molecule type" value="Genomic_DNA"/>
</dbReference>
<dbReference type="Gene3D" id="1.20.1720.10">
    <property type="entry name" value="Multidrug resistance protein D"/>
    <property type="match status" value="1"/>
</dbReference>
<sequence>MNQAVVSTPAPLTRARSSLLLTGLALGYFIVLLDTTIVTVALPAIRLNLGGGLHGLTWVANAYTMVYASLLLGMGSLSDRYGAKRVFLAGLTAFALASVLSAAASSLGMLIALRAILGIGGAAILPAALTIIAQTFTDPQQRARALGISAAVSGLALAAGPVLGGFLVDAFGWPSIFLVNVPVAIAAFVLVSRNRLDPARRGSGSGFDLAGQLTSILAVAAITCGIMEGAQWGWSSTPTFAMLAGGAALLLLFARIERRSASPMLPFSLFRSSVVSGGMAAGFLVNFGFSAALFLLTLYFQNELGHSARLTGLDFLAMTLPMAIVPMYMGSIVKRFGAGRSIGAGFLIAAAGLAILTFTPANAGYAVTIPALCMIGCGLALVLPALMSSVIAAAPQGTAGIASGALNAFRQLGATMGVAFCGVLLDANALFADAWVRTLGVTSLLFVAGAGVAYRYLRPRG</sequence>
<dbReference type="SUPFAM" id="SSF103473">
    <property type="entry name" value="MFS general substrate transporter"/>
    <property type="match status" value="2"/>
</dbReference>
<dbReference type="GO" id="GO:0005886">
    <property type="term" value="C:plasma membrane"/>
    <property type="evidence" value="ECO:0007669"/>
    <property type="project" value="UniProtKB-SubCell"/>
</dbReference>
<dbReference type="Proteomes" id="UP000269097">
    <property type="component" value="Chromosome"/>
</dbReference>
<dbReference type="KEGG" id="coh:EAV92_21230"/>
<keyword evidence="5 6" id="KW-0472">Membrane</keyword>
<protein>
    <submittedName>
        <fullName evidence="8">MFS transporter</fullName>
    </submittedName>
</protein>
<evidence type="ECO:0000259" key="7">
    <source>
        <dbReference type="PROSITE" id="PS50850"/>
    </source>
</evidence>
<dbReference type="RefSeq" id="WP_123042930.1">
    <property type="nucleotide sequence ID" value="NZ_CP033433.1"/>
</dbReference>
<dbReference type="PROSITE" id="PS50850">
    <property type="entry name" value="MFS"/>
    <property type="match status" value="1"/>
</dbReference>
<evidence type="ECO:0000256" key="3">
    <source>
        <dbReference type="ARBA" id="ARBA00022692"/>
    </source>
</evidence>
<dbReference type="Gene3D" id="1.20.1250.20">
    <property type="entry name" value="MFS general substrate transporter like domains"/>
    <property type="match status" value="1"/>
</dbReference>
<dbReference type="Pfam" id="PF07690">
    <property type="entry name" value="MFS_1"/>
    <property type="match status" value="1"/>
</dbReference>
<keyword evidence="2" id="KW-0813">Transport</keyword>
<dbReference type="GO" id="GO:0022857">
    <property type="term" value="F:transmembrane transporter activity"/>
    <property type="evidence" value="ECO:0007669"/>
    <property type="project" value="InterPro"/>
</dbReference>
<feature type="transmembrane region" description="Helical" evidence="6">
    <location>
        <begin position="438"/>
        <end position="457"/>
    </location>
</feature>
<evidence type="ECO:0000313" key="9">
    <source>
        <dbReference type="Proteomes" id="UP000269097"/>
    </source>
</evidence>
<comment type="subcellular location">
    <subcellularLocation>
        <location evidence="1">Cell membrane</location>
        <topology evidence="1">Multi-pass membrane protein</topology>
    </subcellularLocation>
</comment>
<name>A0A3G3K398_9BACL</name>